<proteinExistence type="predicted"/>
<organism evidence="2 3">
    <name type="scientific">Pseudomonas straminea</name>
    <dbReference type="NCBI Taxonomy" id="47882"/>
    <lineage>
        <taxon>Bacteria</taxon>
        <taxon>Pseudomonadati</taxon>
        <taxon>Pseudomonadota</taxon>
        <taxon>Gammaproteobacteria</taxon>
        <taxon>Pseudomonadales</taxon>
        <taxon>Pseudomonadaceae</taxon>
        <taxon>Phytopseudomonas</taxon>
    </lineage>
</organism>
<evidence type="ECO:0008006" key="4">
    <source>
        <dbReference type="Google" id="ProtNLM"/>
    </source>
</evidence>
<name>A0A1I1TA00_PSEOC</name>
<sequence length="104" mass="11256">MKKFCCALIVCLPLAAQAYPIELEKQFNGAEISASTQEIDHNMAAVLVQNYGSQAASCKAVFRNGPEAPRTRSTNLAAGQSGNLTVKFARSIIRLRVDLTCQPQ</sequence>
<evidence type="ECO:0000313" key="3">
    <source>
        <dbReference type="Proteomes" id="UP000243950"/>
    </source>
</evidence>
<dbReference type="Proteomes" id="UP000243950">
    <property type="component" value="Unassembled WGS sequence"/>
</dbReference>
<feature type="signal peptide" evidence="1">
    <location>
        <begin position="1"/>
        <end position="18"/>
    </location>
</feature>
<dbReference type="AlphaFoldDB" id="A0A1I1TA00"/>
<protein>
    <recommendedName>
        <fullName evidence="4">3-phosphoglycerate kinase</fullName>
    </recommendedName>
</protein>
<keyword evidence="3" id="KW-1185">Reference proteome</keyword>
<evidence type="ECO:0000313" key="2">
    <source>
        <dbReference type="EMBL" id="SFD55477.1"/>
    </source>
</evidence>
<gene>
    <name evidence="2" type="ORF">SAMN05216372_102404</name>
</gene>
<reference evidence="3" key="1">
    <citation type="submission" date="2016-10" db="EMBL/GenBank/DDBJ databases">
        <authorList>
            <person name="Varghese N."/>
            <person name="Submissions S."/>
        </authorList>
    </citation>
    <scope>NUCLEOTIDE SEQUENCE [LARGE SCALE GENOMIC DNA]</scope>
    <source>
        <strain evidence="3">JCM 2783</strain>
    </source>
</reference>
<feature type="chain" id="PRO_5017268370" description="3-phosphoglycerate kinase" evidence="1">
    <location>
        <begin position="19"/>
        <end position="104"/>
    </location>
</feature>
<keyword evidence="1" id="KW-0732">Signal</keyword>
<evidence type="ECO:0000256" key="1">
    <source>
        <dbReference type="SAM" id="SignalP"/>
    </source>
</evidence>
<dbReference type="RefSeq" id="WP_093501929.1">
    <property type="nucleotide sequence ID" value="NZ_BSSG01000002.1"/>
</dbReference>
<accession>A0A1I1TA00</accession>
<dbReference type="EMBL" id="FOMO01000002">
    <property type="protein sequence ID" value="SFD55477.1"/>
    <property type="molecule type" value="Genomic_DNA"/>
</dbReference>